<accession>A0A1C2I384</accession>
<dbReference type="RefSeq" id="WP_065973860.1">
    <property type="nucleotide sequence ID" value="NZ_LWRY01000164.1"/>
</dbReference>
<sequence>MAGEYLALYVKHPSDIDFCWNNDDDEVLDNTLKKLGFNDDEINNYKSLKTEYIDLLEKELKNLWALVNDKMVKIVPYKNGFIRVDGQYDNIYLMRRMEEKKHKMSLYFEIVAIDNNVMCQFGIWSKGGKAASQEMLKILSNESWRILSDWRPGYVVHQNILIKDFMDIDQKSVDLQKLAKSIVQPFIDIKKKRQWTGIINVANPRQQ</sequence>
<dbReference type="Proteomes" id="UP000095008">
    <property type="component" value="Unassembled WGS sequence"/>
</dbReference>
<dbReference type="AlphaFoldDB" id="A0A1C2I384"/>
<evidence type="ECO:0000313" key="1">
    <source>
        <dbReference type="EMBL" id="OCX70429.1"/>
    </source>
</evidence>
<keyword evidence="2" id="KW-1185">Reference proteome</keyword>
<gene>
    <name evidence="1" type="ORF">A6M23_14030</name>
</gene>
<name>A0A1C2I384_ACITH</name>
<comment type="caution">
    <text evidence="1">The sequence shown here is derived from an EMBL/GenBank/DDBJ whole genome shotgun (WGS) entry which is preliminary data.</text>
</comment>
<protein>
    <submittedName>
        <fullName evidence="1">Uncharacterized protein</fullName>
    </submittedName>
</protein>
<dbReference type="EMBL" id="LWRY01000164">
    <property type="protein sequence ID" value="OCX70429.1"/>
    <property type="molecule type" value="Genomic_DNA"/>
</dbReference>
<proteinExistence type="predicted"/>
<evidence type="ECO:0000313" key="2">
    <source>
        <dbReference type="Proteomes" id="UP000095008"/>
    </source>
</evidence>
<reference evidence="1" key="1">
    <citation type="journal article" date="2016" name="Int. J. Mol. Sci.">
        <title>Comparative genomics of the extreme acidophile Acidithiobacillus thiooxidans reveals intraspecific divergence and niche adaptation.</title>
        <authorList>
            <person name="Zhang X."/>
            <person name="Feng X."/>
            <person name="Tao J."/>
            <person name="Ma L."/>
            <person name="Xiao Y."/>
            <person name="Liang Y."/>
            <person name="Liu X."/>
            <person name="Yin H."/>
        </authorList>
    </citation>
    <scope>NUCLEOTIDE SEQUENCE [LARGE SCALE GENOMIC DNA]</scope>
    <source>
        <strain evidence="1">DXS-W</strain>
    </source>
</reference>
<organism evidence="1 2">
    <name type="scientific">Acidithiobacillus thiooxidans</name>
    <name type="common">Thiobacillus thiooxidans</name>
    <dbReference type="NCBI Taxonomy" id="930"/>
    <lineage>
        <taxon>Bacteria</taxon>
        <taxon>Pseudomonadati</taxon>
        <taxon>Pseudomonadota</taxon>
        <taxon>Acidithiobacillia</taxon>
        <taxon>Acidithiobacillales</taxon>
        <taxon>Acidithiobacillaceae</taxon>
        <taxon>Acidithiobacillus</taxon>
    </lineage>
</organism>